<feature type="transmembrane region" description="Helical" evidence="1">
    <location>
        <begin position="153"/>
        <end position="177"/>
    </location>
</feature>
<evidence type="ECO:0000313" key="2">
    <source>
        <dbReference type="EMBL" id="HIR65538.1"/>
    </source>
</evidence>
<dbReference type="PANTHER" id="PTHR41282">
    <property type="entry name" value="CONSERVED TRANSMEMBRANE PROTEIN-RELATED"/>
    <property type="match status" value="1"/>
</dbReference>
<accession>A0A9D1E368</accession>
<dbReference type="Proteomes" id="UP000824200">
    <property type="component" value="Unassembled WGS sequence"/>
</dbReference>
<protein>
    <submittedName>
        <fullName evidence="2">Bax inhibitor-1/YccA family protein</fullName>
    </submittedName>
</protein>
<dbReference type="PANTHER" id="PTHR41282:SF1">
    <property type="entry name" value="CONSERVED TRANSMEMBRANE PROTEIN-RELATED"/>
    <property type="match status" value="1"/>
</dbReference>
<keyword evidence="1" id="KW-0472">Membrane</keyword>
<feature type="transmembrane region" description="Helical" evidence="1">
    <location>
        <begin position="96"/>
        <end position="116"/>
    </location>
</feature>
<organism evidence="2 3">
    <name type="scientific">Candidatus Fimimonas gallinarum</name>
    <dbReference type="NCBI Taxonomy" id="2840821"/>
    <lineage>
        <taxon>Bacteria</taxon>
        <taxon>Pseudomonadati</taxon>
        <taxon>Myxococcota</taxon>
        <taxon>Myxococcia</taxon>
        <taxon>Myxococcales</taxon>
        <taxon>Cystobacterineae</taxon>
        <taxon>Myxococcaceae</taxon>
        <taxon>Myxococcaceae incertae sedis</taxon>
        <taxon>Candidatus Fimimonas</taxon>
    </lineage>
</organism>
<dbReference type="EMBL" id="DVHL01000013">
    <property type="protein sequence ID" value="HIR65538.1"/>
    <property type="molecule type" value="Genomic_DNA"/>
</dbReference>
<reference evidence="2" key="2">
    <citation type="journal article" date="2021" name="PeerJ">
        <title>Extensive microbial diversity within the chicken gut microbiome revealed by metagenomics and culture.</title>
        <authorList>
            <person name="Gilroy R."/>
            <person name="Ravi A."/>
            <person name="Getino M."/>
            <person name="Pursley I."/>
            <person name="Horton D.L."/>
            <person name="Alikhan N.F."/>
            <person name="Baker D."/>
            <person name="Gharbi K."/>
            <person name="Hall N."/>
            <person name="Watson M."/>
            <person name="Adriaenssens E.M."/>
            <person name="Foster-Nyarko E."/>
            <person name="Jarju S."/>
            <person name="Secka A."/>
            <person name="Antonio M."/>
            <person name="Oren A."/>
            <person name="Chaudhuri R.R."/>
            <person name="La Ragione R."/>
            <person name="Hildebrand F."/>
            <person name="Pallen M.J."/>
        </authorList>
    </citation>
    <scope>NUCLEOTIDE SEQUENCE</scope>
    <source>
        <strain evidence="2">CHK121-14286</strain>
    </source>
</reference>
<evidence type="ECO:0000313" key="3">
    <source>
        <dbReference type="Proteomes" id="UP000824200"/>
    </source>
</evidence>
<feature type="transmembrane region" description="Helical" evidence="1">
    <location>
        <begin position="122"/>
        <end position="141"/>
    </location>
</feature>
<name>A0A9D1E368_9BACT</name>
<proteinExistence type="predicted"/>
<dbReference type="InterPro" id="IPR010539">
    <property type="entry name" value="BaxI_1-like"/>
</dbReference>
<sequence length="260" mass="28705">MRIVNPSLRKVMQRSQAGEMCIEVQPATYGGIAKKTILFGAVTILAAILSVVLLNVAFAKQDAQLLTVVLTGALLCAIPMIVVSLVIAFRPDTVKVLGFVYSLLQGALLGVLVFFVDSYYPGIALAAVLGTLIVFVVCASFNKMLEVRVSGKFVRIMLIAFASFIALELVLMLLSLFVPNLQALFTVYLWVQLLINICCIFYATVLLLWDLQTAEDIVNGGADKKYEWIVAYSLVTTLVYLYIQILELLLRLLILFGRRN</sequence>
<keyword evidence="1" id="KW-0812">Transmembrane</keyword>
<feature type="transmembrane region" description="Helical" evidence="1">
    <location>
        <begin position="189"/>
        <end position="209"/>
    </location>
</feature>
<comment type="caution">
    <text evidence="2">The sequence shown here is derived from an EMBL/GenBank/DDBJ whole genome shotgun (WGS) entry which is preliminary data.</text>
</comment>
<keyword evidence="1" id="KW-1133">Transmembrane helix</keyword>
<feature type="transmembrane region" description="Helical" evidence="1">
    <location>
        <begin position="65"/>
        <end position="89"/>
    </location>
</feature>
<feature type="transmembrane region" description="Helical" evidence="1">
    <location>
        <begin position="37"/>
        <end position="59"/>
    </location>
</feature>
<gene>
    <name evidence="2" type="ORF">IAC95_01440</name>
</gene>
<dbReference type="Pfam" id="PF12811">
    <property type="entry name" value="BaxI_1"/>
    <property type="match status" value="1"/>
</dbReference>
<evidence type="ECO:0000256" key="1">
    <source>
        <dbReference type="SAM" id="Phobius"/>
    </source>
</evidence>
<reference evidence="2" key="1">
    <citation type="submission" date="2020-10" db="EMBL/GenBank/DDBJ databases">
        <authorList>
            <person name="Gilroy R."/>
        </authorList>
    </citation>
    <scope>NUCLEOTIDE SEQUENCE</scope>
    <source>
        <strain evidence="2">CHK121-14286</strain>
    </source>
</reference>
<dbReference type="AlphaFoldDB" id="A0A9D1E368"/>
<feature type="transmembrane region" description="Helical" evidence="1">
    <location>
        <begin position="229"/>
        <end position="254"/>
    </location>
</feature>